<gene>
    <name evidence="2" type="ORF">AWH51_06730</name>
</gene>
<evidence type="ECO:0000313" key="2">
    <source>
        <dbReference type="EMBL" id="KZC95740.1"/>
    </source>
</evidence>
<sequence length="108" mass="11608">MQDTSADDMGDLVQSSASEALPSRPRGPIRSSTEQARFVAGYFGWSITGDTIRGADDAVALYIEDLAAALGELGWIAPDGIRWDRLPFGEDDAADALRAVQRAHGWDV</sequence>
<name>A0A154V2Z2_9MICO</name>
<dbReference type="AlphaFoldDB" id="A0A154V2Z2"/>
<feature type="region of interest" description="Disordered" evidence="1">
    <location>
        <begin position="1"/>
        <end position="32"/>
    </location>
</feature>
<dbReference type="OrthoDB" id="5121566at2"/>
<protein>
    <submittedName>
        <fullName evidence="2">Uncharacterized protein</fullName>
    </submittedName>
</protein>
<dbReference type="RefSeq" id="WP_063070974.1">
    <property type="nucleotide sequence ID" value="NZ_LQXA01000019.1"/>
</dbReference>
<proteinExistence type="predicted"/>
<evidence type="ECO:0000256" key="1">
    <source>
        <dbReference type="SAM" id="MobiDB-lite"/>
    </source>
</evidence>
<reference evidence="2 3" key="1">
    <citation type="submission" date="2016-01" db="EMBL/GenBank/DDBJ databases">
        <title>Draft genome sequence of Clavibacter michiganensis subsp. tessellarius DOAB 609.</title>
        <authorList>
            <person name="Tambong J.T."/>
        </authorList>
    </citation>
    <scope>NUCLEOTIDE SEQUENCE [LARGE SCALE GENOMIC DNA]</scope>
    <source>
        <strain evidence="2 3">DOAB 609</strain>
    </source>
</reference>
<organism evidence="2 3">
    <name type="scientific">Clavibacter tessellarius</name>
    <dbReference type="NCBI Taxonomy" id="31965"/>
    <lineage>
        <taxon>Bacteria</taxon>
        <taxon>Bacillati</taxon>
        <taxon>Actinomycetota</taxon>
        <taxon>Actinomycetes</taxon>
        <taxon>Micrococcales</taxon>
        <taxon>Microbacteriaceae</taxon>
        <taxon>Clavibacter</taxon>
    </lineage>
</organism>
<dbReference type="EMBL" id="LQXA01000019">
    <property type="protein sequence ID" value="KZC95740.1"/>
    <property type="molecule type" value="Genomic_DNA"/>
</dbReference>
<dbReference type="Proteomes" id="UP000076218">
    <property type="component" value="Unassembled WGS sequence"/>
</dbReference>
<evidence type="ECO:0000313" key="3">
    <source>
        <dbReference type="Proteomes" id="UP000076218"/>
    </source>
</evidence>
<comment type="caution">
    <text evidence="2">The sequence shown here is derived from an EMBL/GenBank/DDBJ whole genome shotgun (WGS) entry which is preliminary data.</text>
</comment>
<accession>A0A154V2Z2</accession>
<feature type="compositionally biased region" description="Acidic residues" evidence="1">
    <location>
        <begin position="1"/>
        <end position="10"/>
    </location>
</feature>